<dbReference type="Proteomes" id="UP000194450">
    <property type="component" value="Unassembled WGS sequence"/>
</dbReference>
<keyword evidence="1 4" id="KW-0732">Signal</keyword>
<dbReference type="Gene3D" id="3.30.1450.10">
    <property type="match status" value="1"/>
</dbReference>
<dbReference type="GO" id="GO:0051205">
    <property type="term" value="P:protein insertion into membrane"/>
    <property type="evidence" value="ECO:0007669"/>
    <property type="project" value="UniProtKB-UniRule"/>
</dbReference>
<organism evidence="6 7">
    <name type="scientific">Pseudidiomarina planktonica</name>
    <dbReference type="NCBI Taxonomy" id="1323738"/>
    <lineage>
        <taxon>Bacteria</taxon>
        <taxon>Pseudomonadati</taxon>
        <taxon>Pseudomonadota</taxon>
        <taxon>Gammaproteobacteria</taxon>
        <taxon>Alteromonadales</taxon>
        <taxon>Idiomarinaceae</taxon>
        <taxon>Pseudidiomarina</taxon>
    </lineage>
</organism>
<dbReference type="InterPro" id="IPR037873">
    <property type="entry name" value="BamE-like"/>
</dbReference>
<dbReference type="GO" id="GO:0043165">
    <property type="term" value="P:Gram-negative-bacterium-type cell outer membrane assembly"/>
    <property type="evidence" value="ECO:0007669"/>
    <property type="project" value="UniProtKB-UniRule"/>
</dbReference>
<dbReference type="InterPro" id="IPR026592">
    <property type="entry name" value="BamE"/>
</dbReference>
<name>A0A1Y6ELN2_9GAMM</name>
<dbReference type="PANTHER" id="PTHR37482:SF1">
    <property type="entry name" value="OUTER MEMBRANE PROTEIN ASSEMBLY FACTOR BAME"/>
    <property type="match status" value="1"/>
</dbReference>
<keyword evidence="4" id="KW-0564">Palmitate</keyword>
<evidence type="ECO:0000313" key="7">
    <source>
        <dbReference type="Proteomes" id="UP000194450"/>
    </source>
</evidence>
<gene>
    <name evidence="4" type="primary">bamE</name>
    <name evidence="6" type="ORF">SAMN06297229_0866</name>
</gene>
<comment type="function">
    <text evidence="4">Part of the outer membrane protein assembly complex, which is involved in assembly and insertion of beta-barrel proteins into the outer membrane.</text>
</comment>
<evidence type="ECO:0000256" key="1">
    <source>
        <dbReference type="ARBA" id="ARBA00022729"/>
    </source>
</evidence>
<dbReference type="HAMAP" id="MF_00925">
    <property type="entry name" value="OM_assembly_BamE"/>
    <property type="match status" value="1"/>
</dbReference>
<dbReference type="PROSITE" id="PS51257">
    <property type="entry name" value="PROKAR_LIPOPROTEIN"/>
    <property type="match status" value="1"/>
</dbReference>
<evidence type="ECO:0000256" key="2">
    <source>
        <dbReference type="ARBA" id="ARBA00023136"/>
    </source>
</evidence>
<dbReference type="RefSeq" id="WP_086434011.1">
    <property type="nucleotide sequence ID" value="NZ_FXWH01000001.1"/>
</dbReference>
<reference evidence="7" key="1">
    <citation type="submission" date="2017-04" db="EMBL/GenBank/DDBJ databases">
        <authorList>
            <person name="Varghese N."/>
            <person name="Submissions S."/>
        </authorList>
    </citation>
    <scope>NUCLEOTIDE SEQUENCE [LARGE SCALE GENOMIC DNA]</scope>
</reference>
<accession>A0A1Y6ELN2</accession>
<dbReference type="GO" id="GO:1990063">
    <property type="term" value="C:Bam protein complex"/>
    <property type="evidence" value="ECO:0007669"/>
    <property type="project" value="TreeGrafter"/>
</dbReference>
<comment type="similarity">
    <text evidence="4">Belongs to the BamE family.</text>
</comment>
<comment type="subcellular location">
    <subcellularLocation>
        <location evidence="4">Cell outer membrane</location>
        <topology evidence="4">Lipid-anchor</topology>
    </subcellularLocation>
</comment>
<keyword evidence="2 4" id="KW-0472">Membrane</keyword>
<dbReference type="EMBL" id="FXWH01000001">
    <property type="protein sequence ID" value="SMQ63487.1"/>
    <property type="molecule type" value="Genomic_DNA"/>
</dbReference>
<evidence type="ECO:0000256" key="3">
    <source>
        <dbReference type="ARBA" id="ARBA00023237"/>
    </source>
</evidence>
<keyword evidence="4" id="KW-0449">Lipoprotein</keyword>
<dbReference type="OrthoDB" id="9808250at2"/>
<dbReference type="PANTHER" id="PTHR37482">
    <property type="entry name" value="OUTER MEMBRANE PROTEIN ASSEMBLY FACTOR BAME"/>
    <property type="match status" value="1"/>
</dbReference>
<keyword evidence="3 4" id="KW-0998">Cell outer membrane</keyword>
<dbReference type="Pfam" id="PF04355">
    <property type="entry name" value="BamE"/>
    <property type="match status" value="1"/>
</dbReference>
<protein>
    <recommendedName>
        <fullName evidence="4">Outer membrane protein assembly factor BamE</fullName>
    </recommendedName>
</protein>
<keyword evidence="7" id="KW-1185">Reference proteome</keyword>
<evidence type="ECO:0000259" key="5">
    <source>
        <dbReference type="Pfam" id="PF04355"/>
    </source>
</evidence>
<dbReference type="GO" id="GO:0030674">
    <property type="term" value="F:protein-macromolecule adaptor activity"/>
    <property type="evidence" value="ECO:0007669"/>
    <property type="project" value="TreeGrafter"/>
</dbReference>
<feature type="domain" description="Outer membrane protein assembly factor BamE" evidence="5">
    <location>
        <begin position="31"/>
        <end position="98"/>
    </location>
</feature>
<comment type="subunit">
    <text evidence="4">Part of the Bam complex.</text>
</comment>
<evidence type="ECO:0000256" key="4">
    <source>
        <dbReference type="HAMAP-Rule" id="MF_00925"/>
    </source>
</evidence>
<proteinExistence type="inferred from homology"/>
<sequence length="115" mass="12961">MKAVILGAALLVLSGCSVFDNLVYRINVPQGNYLEQRDVDKLRIGMSKEQVQYVLGTPVAKNVFVEDTWHYLYHMNPGKGDIVRRELIIEFADGQLATLSGDYDTPENFDVPLDQ</sequence>
<dbReference type="AlphaFoldDB" id="A0A1Y6ELN2"/>
<dbReference type="InterPro" id="IPR007450">
    <property type="entry name" value="BamE_dom"/>
</dbReference>
<evidence type="ECO:0000313" key="6">
    <source>
        <dbReference type="EMBL" id="SMQ63487.1"/>
    </source>
</evidence>